<evidence type="ECO:0008006" key="6">
    <source>
        <dbReference type="Google" id="ProtNLM"/>
    </source>
</evidence>
<dbReference type="Proteomes" id="UP000249590">
    <property type="component" value="Unassembled WGS sequence"/>
</dbReference>
<feature type="domain" description="Hydantoinase A/oxoprolinase" evidence="1">
    <location>
        <begin position="205"/>
        <end position="492"/>
    </location>
</feature>
<dbReference type="Pfam" id="PF05378">
    <property type="entry name" value="Hydant_A_N"/>
    <property type="match status" value="1"/>
</dbReference>
<dbReference type="GO" id="GO:0006749">
    <property type="term" value="P:glutathione metabolic process"/>
    <property type="evidence" value="ECO:0007669"/>
    <property type="project" value="TreeGrafter"/>
</dbReference>
<keyword evidence="5" id="KW-1185">Reference proteome</keyword>
<dbReference type="InterPro" id="IPR008040">
    <property type="entry name" value="Hydant_A_N"/>
</dbReference>
<dbReference type="EMBL" id="QHHQ01000001">
    <property type="protein sequence ID" value="RAI04261.1"/>
    <property type="molecule type" value="Genomic_DNA"/>
</dbReference>
<dbReference type="AlphaFoldDB" id="A0A8B2NZK7"/>
<proteinExistence type="predicted"/>
<dbReference type="OrthoDB" id="9759608at2"/>
<dbReference type="Pfam" id="PF01968">
    <property type="entry name" value="Hydantoinase_A"/>
    <property type="match status" value="1"/>
</dbReference>
<feature type="domain" description="Hydantoinase/oxoprolinase N-terminal" evidence="2">
    <location>
        <begin position="4"/>
        <end position="182"/>
    </location>
</feature>
<protein>
    <recommendedName>
        <fullName evidence="6">N-methylhydantoinase A</fullName>
    </recommendedName>
</protein>
<dbReference type="InterPro" id="IPR045079">
    <property type="entry name" value="Oxoprolinase-like"/>
</dbReference>
<evidence type="ECO:0000259" key="1">
    <source>
        <dbReference type="Pfam" id="PF01968"/>
    </source>
</evidence>
<evidence type="ECO:0000313" key="5">
    <source>
        <dbReference type="Proteomes" id="UP000249590"/>
    </source>
</evidence>
<comment type="caution">
    <text evidence="4">The sequence shown here is derived from an EMBL/GenBank/DDBJ whole genome shotgun (WGS) entry which is preliminary data.</text>
</comment>
<feature type="domain" description="Acetophenone carboxylase-like C-terminal" evidence="3">
    <location>
        <begin position="506"/>
        <end position="672"/>
    </location>
</feature>
<dbReference type="InterPro" id="IPR002821">
    <property type="entry name" value="Hydantoinase_A"/>
</dbReference>
<organism evidence="4 5">
    <name type="scientific">Acuticoccus sediminis</name>
    <dbReference type="NCBI Taxonomy" id="2184697"/>
    <lineage>
        <taxon>Bacteria</taxon>
        <taxon>Pseudomonadati</taxon>
        <taxon>Pseudomonadota</taxon>
        <taxon>Alphaproteobacteria</taxon>
        <taxon>Hyphomicrobiales</taxon>
        <taxon>Amorphaceae</taxon>
        <taxon>Acuticoccus</taxon>
    </lineage>
</organism>
<dbReference type="GO" id="GO:0005829">
    <property type="term" value="C:cytosol"/>
    <property type="evidence" value="ECO:0007669"/>
    <property type="project" value="TreeGrafter"/>
</dbReference>
<evidence type="ECO:0000259" key="2">
    <source>
        <dbReference type="Pfam" id="PF05378"/>
    </source>
</evidence>
<dbReference type="InterPro" id="IPR049517">
    <property type="entry name" value="ACX-like_C"/>
</dbReference>
<reference evidence="4 5" key="1">
    <citation type="submission" date="2018-05" db="EMBL/GenBank/DDBJ databases">
        <title>Acuticoccus sediminis sp. nov., isolated from deep-sea sediment of Indian Ocean.</title>
        <authorList>
            <person name="Liu X."/>
            <person name="Lai Q."/>
            <person name="Du Y."/>
            <person name="Sun F."/>
            <person name="Zhang X."/>
            <person name="Wang S."/>
            <person name="Shao Z."/>
        </authorList>
    </citation>
    <scope>NUCLEOTIDE SEQUENCE [LARGE SCALE GENOMIC DNA]</scope>
    <source>
        <strain evidence="4 5">PTG4-2</strain>
    </source>
</reference>
<evidence type="ECO:0000259" key="3">
    <source>
        <dbReference type="Pfam" id="PF19278"/>
    </source>
</evidence>
<evidence type="ECO:0000313" key="4">
    <source>
        <dbReference type="EMBL" id="RAI04261.1"/>
    </source>
</evidence>
<dbReference type="PANTHER" id="PTHR11365">
    <property type="entry name" value="5-OXOPROLINASE RELATED"/>
    <property type="match status" value="1"/>
</dbReference>
<gene>
    <name evidence="4" type="ORF">DLJ53_07405</name>
</gene>
<accession>A0A8B2NZK7</accession>
<dbReference type="RefSeq" id="WP_111343599.1">
    <property type="nucleotide sequence ID" value="NZ_QHHQ01000001.1"/>
</dbReference>
<dbReference type="Pfam" id="PF19278">
    <property type="entry name" value="Hydant_A_C"/>
    <property type="match status" value="1"/>
</dbReference>
<dbReference type="SUPFAM" id="SSF53067">
    <property type="entry name" value="Actin-like ATPase domain"/>
    <property type="match status" value="1"/>
</dbReference>
<dbReference type="GO" id="GO:0017168">
    <property type="term" value="F:5-oxoprolinase (ATP-hydrolyzing) activity"/>
    <property type="evidence" value="ECO:0007669"/>
    <property type="project" value="TreeGrafter"/>
</dbReference>
<dbReference type="InterPro" id="IPR043129">
    <property type="entry name" value="ATPase_NBD"/>
</dbReference>
<name>A0A8B2NZK7_9HYPH</name>
<dbReference type="PANTHER" id="PTHR11365:SF23">
    <property type="entry name" value="HYPOTHETICAL 5-OXOPROLINASE (EUROFUNG)-RELATED"/>
    <property type="match status" value="1"/>
</dbReference>
<sequence length="682" mass="71086">MGYRIGIDVGGTFTDVVLVDETTGAATIGKALNRHADRAETLTGALIDLLANAGVAADDVVRISHGTTITTNAVIERRGARTALITNAGFRDILEIGRFARPEPFIYRLDAERPEAIVPRRLRFGVPGRIDRTGAERVPLDMAALERVIDDIEAAGVEAVAVALLFSFLNPAHERAVGARLKARLPEADILLSSDVMPEFREFPRTSTTVFAAYVAPVLRRYLTRLTERLAAAEITAPLYMFQSNGGAATPEVVLRNPAYTLLSGPAGAVAGAAKICGEAGYRDLITMDIGGTSLDVCVVRDGTAETTTQRGIDFFPVGLSVIDIHTVGAGGGSIVKVDEVGRVKVGPHSMGADPGPAAYGRGGTEATITDVNLVLGLVDPADFAGGTVPLDVAKAEEAIRRNVAEPLGISVEAAAVGVFRVATNQMAEALRTVTVERGFDPRDFALVAFGGGGPIHAASVARELGIARVLVPVNPGVFSAHGIARSDIRHAYTRSLMTLLGEMDAAAIAAVRDALEGDAAADFAVEEVAEADRVLTFALDMRYRGQSTEITVPAPAEVVAAGAGRIAGLFHAAHERLFGYHVPGEPIEVAAARLDAVGRIASPPVRADAPEPGGGPVVRRVVDTETGTAGEVPVYRRAAFAPGDAFDGPAIVTEASSTTVVPAGARAEIDHAGNLVLTVTP</sequence>